<evidence type="ECO:0008006" key="2">
    <source>
        <dbReference type="Google" id="ProtNLM"/>
    </source>
</evidence>
<accession>A0A0B7JP96</accession>
<dbReference type="AlphaFoldDB" id="A0A0B7JP96"/>
<sequence>MRIVVPPPALCTDNAAMIAWAGMEMYTGGWHTDLDVLAISKWPMDPDRGEGIMEETLDEMQLQNMKDATLML</sequence>
<name>A0A0B7JP96_BIOOC</name>
<evidence type="ECO:0000313" key="1">
    <source>
        <dbReference type="EMBL" id="CEO45132.1"/>
    </source>
</evidence>
<protein>
    <recommendedName>
        <fullName evidence="2">Gcp-like domain-containing protein</fullName>
    </recommendedName>
</protein>
<proteinExistence type="predicted"/>
<gene>
    <name evidence="1" type="ORF">BN869_000001187_1</name>
</gene>
<dbReference type="EMBL" id="CDPU01000002">
    <property type="protein sequence ID" value="CEO45132.1"/>
    <property type="molecule type" value="Genomic_DNA"/>
</dbReference>
<reference evidence="1" key="1">
    <citation type="submission" date="2015-01" db="EMBL/GenBank/DDBJ databases">
        <authorList>
            <person name="Durling Mikael"/>
        </authorList>
    </citation>
    <scope>NUCLEOTIDE SEQUENCE</scope>
</reference>
<organism evidence="1">
    <name type="scientific">Bionectria ochroleuca</name>
    <name type="common">Gliocladium roseum</name>
    <dbReference type="NCBI Taxonomy" id="29856"/>
    <lineage>
        <taxon>Eukaryota</taxon>
        <taxon>Fungi</taxon>
        <taxon>Dikarya</taxon>
        <taxon>Ascomycota</taxon>
        <taxon>Pezizomycotina</taxon>
        <taxon>Sordariomycetes</taxon>
        <taxon>Hypocreomycetidae</taxon>
        <taxon>Hypocreales</taxon>
        <taxon>Bionectriaceae</taxon>
        <taxon>Clonostachys</taxon>
    </lineage>
</organism>
<dbReference type="Gene3D" id="3.30.420.40">
    <property type="match status" value="1"/>
</dbReference>